<dbReference type="RefSeq" id="WP_003427222.1">
    <property type="nucleotide sequence ID" value="NZ_AP025558.1"/>
</dbReference>
<keyword evidence="1" id="KW-0472">Membrane</keyword>
<dbReference type="Proteomes" id="UP000879542">
    <property type="component" value="Unassembled WGS sequence"/>
</dbReference>
<dbReference type="AlphaFoldDB" id="A0A9P4D9J4"/>
<comment type="caution">
    <text evidence="2">The sequence shown here is derived from an EMBL/GenBank/DDBJ whole genome shotgun (WGS) entry which is preliminary data.</text>
</comment>
<reference evidence="2" key="1">
    <citation type="journal article" date="2018" name="Genome Biol.">
        <title>SKESA: strategic k-mer extension for scrupulous assemblies.</title>
        <authorList>
            <person name="Souvorov A."/>
            <person name="Agarwala R."/>
            <person name="Lipman D.J."/>
        </authorList>
    </citation>
    <scope>NUCLEOTIDE SEQUENCE</scope>
    <source>
        <strain evidence="2">Clostridioides</strain>
    </source>
</reference>
<keyword evidence="1" id="KW-1133">Transmembrane helix</keyword>
<feature type="transmembrane region" description="Helical" evidence="1">
    <location>
        <begin position="20"/>
        <end position="40"/>
    </location>
</feature>
<protein>
    <submittedName>
        <fullName evidence="2">Uncharacterized protein</fullName>
    </submittedName>
</protein>
<sequence length="57" mass="6313">MTGYVANISQTSQALCGIRSINGTIPVVLTVAMLVLIKMYSLAERKCREVINELRSR</sequence>
<keyword evidence="1" id="KW-0812">Transmembrane</keyword>
<evidence type="ECO:0000256" key="1">
    <source>
        <dbReference type="SAM" id="Phobius"/>
    </source>
</evidence>
<evidence type="ECO:0000313" key="3">
    <source>
        <dbReference type="Proteomes" id="UP000879542"/>
    </source>
</evidence>
<name>A0A9P4D9J4_CLODI</name>
<accession>A0A9P4D9J4</accession>
<dbReference type="EMBL" id="DAEQIJ010000007">
    <property type="protein sequence ID" value="HBH2619981.1"/>
    <property type="molecule type" value="Genomic_DNA"/>
</dbReference>
<evidence type="ECO:0000313" key="2">
    <source>
        <dbReference type="EMBL" id="HBH2619981.1"/>
    </source>
</evidence>
<gene>
    <name evidence="2" type="ORF">KRQ00_001737</name>
</gene>
<organism evidence="2 3">
    <name type="scientific">Clostridioides difficile</name>
    <name type="common">Peptoclostridium difficile</name>
    <dbReference type="NCBI Taxonomy" id="1496"/>
    <lineage>
        <taxon>Bacteria</taxon>
        <taxon>Bacillati</taxon>
        <taxon>Bacillota</taxon>
        <taxon>Clostridia</taxon>
        <taxon>Peptostreptococcales</taxon>
        <taxon>Peptostreptococcaceae</taxon>
        <taxon>Clostridioides</taxon>
    </lineage>
</organism>
<proteinExistence type="predicted"/>
<reference evidence="2" key="2">
    <citation type="submission" date="2021-06" db="EMBL/GenBank/DDBJ databases">
        <authorList>
            <consortium name="NCBI Pathogen Detection Project"/>
        </authorList>
    </citation>
    <scope>NUCLEOTIDE SEQUENCE</scope>
    <source>
        <strain evidence="2">Clostridioides</strain>
    </source>
</reference>